<evidence type="ECO:0000313" key="2">
    <source>
        <dbReference type="EMBL" id="VDN83781.1"/>
    </source>
</evidence>
<dbReference type="Proteomes" id="UP000278627">
    <property type="component" value="Unassembled WGS sequence"/>
</dbReference>
<keyword evidence="3" id="KW-1185">Reference proteome</keyword>
<dbReference type="EMBL" id="UZAD01000419">
    <property type="protein sequence ID" value="VDN83781.1"/>
    <property type="molecule type" value="Genomic_DNA"/>
</dbReference>
<organism evidence="4">
    <name type="scientific">Brugia pahangi</name>
    <name type="common">Filarial nematode worm</name>
    <dbReference type="NCBI Taxonomy" id="6280"/>
    <lineage>
        <taxon>Eukaryota</taxon>
        <taxon>Metazoa</taxon>
        <taxon>Ecdysozoa</taxon>
        <taxon>Nematoda</taxon>
        <taxon>Chromadorea</taxon>
        <taxon>Rhabditida</taxon>
        <taxon>Spirurina</taxon>
        <taxon>Spiruromorpha</taxon>
        <taxon>Filarioidea</taxon>
        <taxon>Onchocercidae</taxon>
        <taxon>Brugia</taxon>
    </lineage>
</organism>
<protein>
    <submittedName>
        <fullName evidence="4">Ovule protein</fullName>
    </submittedName>
</protein>
<name>A0A0N4T345_BRUPA</name>
<evidence type="ECO:0000256" key="1">
    <source>
        <dbReference type="SAM" id="Phobius"/>
    </source>
</evidence>
<evidence type="ECO:0000313" key="3">
    <source>
        <dbReference type="Proteomes" id="UP000278627"/>
    </source>
</evidence>
<keyword evidence="1" id="KW-1133">Transmembrane helix</keyword>
<keyword evidence="1" id="KW-0812">Transmembrane</keyword>
<dbReference type="WBParaSite" id="BPAG_0000262501-mRNA-1">
    <property type="protein sequence ID" value="BPAG_0000262501-mRNA-1"/>
    <property type="gene ID" value="BPAG_0000262501"/>
</dbReference>
<keyword evidence="1" id="KW-0472">Membrane</keyword>
<feature type="transmembrane region" description="Helical" evidence="1">
    <location>
        <begin position="77"/>
        <end position="98"/>
    </location>
</feature>
<evidence type="ECO:0000313" key="4">
    <source>
        <dbReference type="WBParaSite" id="BPAG_0000262501-mRNA-1"/>
    </source>
</evidence>
<dbReference type="AlphaFoldDB" id="A0A0N4T345"/>
<reference evidence="2 3" key="2">
    <citation type="submission" date="2018-11" db="EMBL/GenBank/DDBJ databases">
        <authorList>
            <consortium name="Pathogen Informatics"/>
        </authorList>
    </citation>
    <scope>NUCLEOTIDE SEQUENCE [LARGE SCALE GENOMIC DNA]</scope>
</reference>
<gene>
    <name evidence="2" type="ORF">BPAG_LOCUS2595</name>
</gene>
<reference evidence="4" key="1">
    <citation type="submission" date="2017-02" db="UniProtKB">
        <authorList>
            <consortium name="WormBaseParasite"/>
        </authorList>
    </citation>
    <scope>IDENTIFICATION</scope>
</reference>
<accession>A0A0N4T345</accession>
<proteinExistence type="predicted"/>
<sequence>MILMQTRPPSCLYHYGLMIFSKFYMNRKDVAKINRYESGEQGKGYQRFSEAKVESMSVKEVKNPMFRRSGKIKMKTCRLLVLFECSMTTSVYLVQYFVSTRII</sequence>